<evidence type="ECO:0000313" key="12">
    <source>
        <dbReference type="EMBL" id="KPM11615.1"/>
    </source>
</evidence>
<dbReference type="Pfam" id="PF00153">
    <property type="entry name" value="Mito_carr"/>
    <property type="match status" value="3"/>
</dbReference>
<reference evidence="11" key="3">
    <citation type="submission" date="2020-01" db="EMBL/GenBank/DDBJ databases">
        <authorList>
            <person name="Korhonen P.K.K."/>
            <person name="Guangxu M.G."/>
            <person name="Wang T.W."/>
            <person name="Stroehlein A.J.S."/>
            <person name="Young N.D."/>
            <person name="Ang C.-S.A."/>
            <person name="Fernando D.W.F."/>
            <person name="Lu H.L."/>
            <person name="Taylor S.T."/>
            <person name="Ehtesham M.E.M."/>
            <person name="Najaraj S.H.N."/>
            <person name="Harsha G.H.G."/>
            <person name="Madugundu A.M."/>
            <person name="Renuse S.R."/>
            <person name="Holt D.H."/>
            <person name="Pandey A.P."/>
            <person name="Papenfuss A.P."/>
            <person name="Gasser R.B.G."/>
            <person name="Fischer K.F."/>
        </authorList>
    </citation>
    <scope>NUCLEOTIDE SEQUENCE</scope>
    <source>
        <strain evidence="11">SSS_KF_BRIS2020</strain>
    </source>
</reference>
<name>A0A132AM01_SARSC</name>
<dbReference type="GO" id="GO:0031966">
    <property type="term" value="C:mitochondrial membrane"/>
    <property type="evidence" value="ECO:0007669"/>
    <property type="project" value="UniProtKB-SubCell"/>
</dbReference>
<keyword evidence="7" id="KW-0496">Mitochondrion</keyword>
<evidence type="ECO:0000313" key="14">
    <source>
        <dbReference type="Proteomes" id="UP000070412"/>
    </source>
</evidence>
<dbReference type="AlphaFoldDB" id="A0A132AM01"/>
<proteinExistence type="inferred from homology"/>
<keyword evidence="6" id="KW-1133">Transmembrane helix</keyword>
<organism evidence="12 15">
    <name type="scientific">Sarcoptes scabiei</name>
    <name type="common">Itch mite</name>
    <name type="synonym">Acarus scabiei</name>
    <dbReference type="NCBI Taxonomy" id="52283"/>
    <lineage>
        <taxon>Eukaryota</taxon>
        <taxon>Metazoa</taxon>
        <taxon>Ecdysozoa</taxon>
        <taxon>Arthropoda</taxon>
        <taxon>Chelicerata</taxon>
        <taxon>Arachnida</taxon>
        <taxon>Acari</taxon>
        <taxon>Acariformes</taxon>
        <taxon>Sarcoptiformes</taxon>
        <taxon>Astigmata</taxon>
        <taxon>Psoroptidia</taxon>
        <taxon>Sarcoptoidea</taxon>
        <taxon>Sarcoptidae</taxon>
        <taxon>Sarcoptinae</taxon>
        <taxon>Sarcoptes</taxon>
    </lineage>
</organism>
<feature type="repeat" description="Solcar" evidence="9">
    <location>
        <begin position="8"/>
        <end position="101"/>
    </location>
</feature>
<evidence type="ECO:0000256" key="3">
    <source>
        <dbReference type="ARBA" id="ARBA00022448"/>
    </source>
</evidence>
<reference evidence="14" key="2">
    <citation type="journal article" date="2020" name="PLoS Negl. Trop. Dis.">
        <title>High-quality nuclear genome for Sarcoptes scabiei-A critical resource for a neglected parasite.</title>
        <authorList>
            <person name="Korhonen P.K."/>
            <person name="Gasser R.B."/>
            <person name="Ma G."/>
            <person name="Wang T."/>
            <person name="Stroehlein A.J."/>
            <person name="Young N.D."/>
            <person name="Ang C.S."/>
            <person name="Fernando D.D."/>
            <person name="Lu H.C."/>
            <person name="Taylor S."/>
            <person name="Reynolds S.L."/>
            <person name="Mofiz E."/>
            <person name="Najaraj S.H."/>
            <person name="Gowda H."/>
            <person name="Madugundu A."/>
            <person name="Renuse S."/>
            <person name="Holt D."/>
            <person name="Pandey A."/>
            <person name="Papenfuss A.T."/>
            <person name="Fischer K."/>
        </authorList>
    </citation>
    <scope>NUCLEOTIDE SEQUENCE [LARGE SCALE GENOMIC DNA]</scope>
</reference>
<evidence type="ECO:0000256" key="10">
    <source>
        <dbReference type="RuleBase" id="RU000488"/>
    </source>
</evidence>
<dbReference type="Gene3D" id="1.50.40.10">
    <property type="entry name" value="Mitochondrial carrier domain"/>
    <property type="match status" value="2"/>
</dbReference>
<dbReference type="PANTHER" id="PTHR45624">
    <property type="entry name" value="MITOCHONDRIAL BASIC AMINO ACIDS TRANSPORTER-RELATED"/>
    <property type="match status" value="1"/>
</dbReference>
<evidence type="ECO:0000313" key="11">
    <source>
        <dbReference type="EMBL" id="KAF7493938.1"/>
    </source>
</evidence>
<keyword evidence="14" id="KW-1185">Reference proteome</keyword>
<dbReference type="PROSITE" id="PS50920">
    <property type="entry name" value="SOLCAR"/>
    <property type="match status" value="3"/>
</dbReference>
<comment type="subcellular location">
    <subcellularLocation>
        <location evidence="1">Mitochondrion membrane</location>
        <topology evidence="1">Multi-pass membrane protein</topology>
    </subcellularLocation>
</comment>
<evidence type="ECO:0000256" key="1">
    <source>
        <dbReference type="ARBA" id="ARBA00004225"/>
    </source>
</evidence>
<dbReference type="Proteomes" id="UP000070412">
    <property type="component" value="Unassembled WGS sequence"/>
</dbReference>
<dbReference type="EMBL" id="WVUK01000054">
    <property type="protein sequence ID" value="KAF7493938.1"/>
    <property type="molecule type" value="Genomic_DNA"/>
</dbReference>
<dbReference type="PRINTS" id="PR00926">
    <property type="entry name" value="MITOCARRIER"/>
</dbReference>
<reference evidence="13" key="4">
    <citation type="submission" date="2022-06" db="UniProtKB">
        <authorList>
            <consortium name="EnsemblMetazoa"/>
        </authorList>
    </citation>
    <scope>IDENTIFICATION</scope>
</reference>
<dbReference type="InterPro" id="IPR002067">
    <property type="entry name" value="MCP"/>
</dbReference>
<evidence type="ECO:0000256" key="9">
    <source>
        <dbReference type="PROSITE-ProRule" id="PRU00282"/>
    </source>
</evidence>
<accession>A0A132AM01</accession>
<evidence type="ECO:0000313" key="13">
    <source>
        <dbReference type="EnsemblMetazoa" id="KAF7493938.1"/>
    </source>
</evidence>
<dbReference type="PANTHER" id="PTHR45624:SF4">
    <property type="entry name" value="CONGESTED-LIKE TRACHEA PROTEIN-RELATED"/>
    <property type="match status" value="1"/>
</dbReference>
<dbReference type="InterPro" id="IPR018108">
    <property type="entry name" value="MCP_transmembrane"/>
</dbReference>
<evidence type="ECO:0000256" key="4">
    <source>
        <dbReference type="ARBA" id="ARBA00022692"/>
    </source>
</evidence>
<dbReference type="GO" id="GO:0006839">
    <property type="term" value="P:mitochondrial transport"/>
    <property type="evidence" value="ECO:0007669"/>
    <property type="project" value="TreeGrafter"/>
</dbReference>
<dbReference type="EnsemblMetazoa" id="SSS_7559s_mrna">
    <property type="protein sequence ID" value="KAF7493938.1"/>
    <property type="gene ID" value="SSS_7559"/>
</dbReference>
<evidence type="ECO:0000313" key="15">
    <source>
        <dbReference type="Proteomes" id="UP000616769"/>
    </source>
</evidence>
<keyword evidence="5" id="KW-0677">Repeat</keyword>
<dbReference type="Proteomes" id="UP000616769">
    <property type="component" value="Unassembled WGS sequence"/>
</dbReference>
<evidence type="ECO:0000256" key="8">
    <source>
        <dbReference type="ARBA" id="ARBA00023136"/>
    </source>
</evidence>
<evidence type="ECO:0000256" key="2">
    <source>
        <dbReference type="ARBA" id="ARBA00006375"/>
    </source>
</evidence>
<keyword evidence="8 9" id="KW-0472">Membrane</keyword>
<dbReference type="VEuPathDB" id="VectorBase:SSCA008027"/>
<dbReference type="OrthoDB" id="14252at2759"/>
<dbReference type="InterPro" id="IPR050567">
    <property type="entry name" value="Mitochondrial_Carrier"/>
</dbReference>
<feature type="repeat" description="Solcar" evidence="9">
    <location>
        <begin position="111"/>
        <end position="211"/>
    </location>
</feature>
<evidence type="ECO:0000256" key="6">
    <source>
        <dbReference type="ARBA" id="ARBA00022989"/>
    </source>
</evidence>
<protein>
    <submittedName>
        <fullName evidence="11 12">Mitochondrial carnitine/acylcarnitine carrier protein</fullName>
    </submittedName>
</protein>
<reference evidence="12 15" key="1">
    <citation type="journal article" date="2015" name="Parasit. Vectors">
        <title>Draft genome of the scabies mite.</title>
        <authorList>
            <person name="Rider S.D.Jr."/>
            <person name="Morgan M.S."/>
            <person name="Arlian L.G."/>
        </authorList>
    </citation>
    <scope>NUCLEOTIDE SEQUENCE [LARGE SCALE GENOMIC DNA]</scope>
    <source>
        <strain evidence="12">Arlian Lab</strain>
    </source>
</reference>
<evidence type="ECO:0000256" key="5">
    <source>
        <dbReference type="ARBA" id="ARBA00022737"/>
    </source>
</evidence>
<keyword evidence="3 10" id="KW-0813">Transport</keyword>
<evidence type="ECO:0000256" key="7">
    <source>
        <dbReference type="ARBA" id="ARBA00023128"/>
    </source>
</evidence>
<comment type="similarity">
    <text evidence="2 10">Belongs to the mitochondrial carrier (TC 2.A.29) family.</text>
</comment>
<dbReference type="GO" id="GO:0015227">
    <property type="term" value="F:O-acyl-L-carnitine transmembrane transporter activity"/>
    <property type="evidence" value="ECO:0007669"/>
    <property type="project" value="TreeGrafter"/>
</dbReference>
<keyword evidence="4 9" id="KW-0812">Transmembrane</keyword>
<sequence>MTGKNGQISVTKNFFAGGFGGICLVTAGHPLDTVKVRLQTMSSIVLEHQKTPQYSGTFDCVRKILTDEGPRGFFKGMATPLVGITPLYSIAFFGYSLGKKLQTPDRETGRYSHGQIFNAGMLSSVCTNLITTPGERIKCLLQIQATTIGKNVVEFNRSKPLMTYRGPIDCAIKLYRDGGLRSLYRGTVATLWRDVPAGGAYFVTYESLKHSLNVDGDDRGSTSENFGKILLAGGTSGIVYWIFALPFDVVKSRLQTSSHRKYPNGMRDVGREILKSEGLRGFYTGGMAVFLRAFPANASCFLGYEAAMKVINWLAPDL</sequence>
<dbReference type="EMBL" id="JXLN01017539">
    <property type="protein sequence ID" value="KPM11615.1"/>
    <property type="molecule type" value="Genomic_DNA"/>
</dbReference>
<dbReference type="InterPro" id="IPR023395">
    <property type="entry name" value="MCP_dom_sf"/>
</dbReference>
<feature type="repeat" description="Solcar" evidence="9">
    <location>
        <begin position="224"/>
        <end position="310"/>
    </location>
</feature>
<dbReference type="GO" id="GO:1902603">
    <property type="term" value="P:carnitine transmembrane transport"/>
    <property type="evidence" value="ECO:0007669"/>
    <property type="project" value="TreeGrafter"/>
</dbReference>
<dbReference type="SUPFAM" id="SSF103506">
    <property type="entry name" value="Mitochondrial carrier"/>
    <property type="match status" value="1"/>
</dbReference>
<gene>
    <name evidence="12" type="ORF">QR98_0101880</name>
    <name evidence="11" type="ORF">SSS_7559</name>
</gene>